<proteinExistence type="predicted"/>
<feature type="non-terminal residue" evidence="2">
    <location>
        <position position="1"/>
    </location>
</feature>
<feature type="region of interest" description="Disordered" evidence="1">
    <location>
        <begin position="520"/>
        <end position="540"/>
    </location>
</feature>
<reference evidence="2" key="1">
    <citation type="submission" date="2014-12" db="EMBL/GenBank/DDBJ databases">
        <title>Insight into the proteome of Arion vulgaris.</title>
        <authorList>
            <person name="Aradska J."/>
            <person name="Bulat T."/>
            <person name="Smidak R."/>
            <person name="Sarate P."/>
            <person name="Gangsoo J."/>
            <person name="Sialana F."/>
            <person name="Bilban M."/>
            <person name="Lubec G."/>
        </authorList>
    </citation>
    <scope>NUCLEOTIDE SEQUENCE</scope>
    <source>
        <tissue evidence="2">Skin</tissue>
    </source>
</reference>
<dbReference type="EMBL" id="HACG01035461">
    <property type="protein sequence ID" value="CEK82326.1"/>
    <property type="molecule type" value="Transcribed_RNA"/>
</dbReference>
<accession>A0A0B7AQQ5</accession>
<protein>
    <submittedName>
        <fullName evidence="2">Uncharacterized protein</fullName>
    </submittedName>
</protein>
<name>A0A0B7AQQ5_9EUPU</name>
<organism evidence="2">
    <name type="scientific">Arion vulgaris</name>
    <dbReference type="NCBI Taxonomy" id="1028688"/>
    <lineage>
        <taxon>Eukaryota</taxon>
        <taxon>Metazoa</taxon>
        <taxon>Spiralia</taxon>
        <taxon>Lophotrochozoa</taxon>
        <taxon>Mollusca</taxon>
        <taxon>Gastropoda</taxon>
        <taxon>Heterobranchia</taxon>
        <taxon>Euthyneura</taxon>
        <taxon>Panpulmonata</taxon>
        <taxon>Eupulmonata</taxon>
        <taxon>Stylommatophora</taxon>
        <taxon>Helicina</taxon>
        <taxon>Arionoidea</taxon>
        <taxon>Arionidae</taxon>
        <taxon>Arion</taxon>
    </lineage>
</organism>
<sequence length="540" mass="61234">HDDQVPCYLNVEDVLCSQNCGETMKCGHICKGQCGVCNAQDFHQPCQEKIELEWSCGHKSNVECQTDVTVEPCPTKCNMLLDCGHRCKGTCGGCMSGRVHRACVEKCKQPLPCGHPCEGTCGTSCVPCMMRCPTSCRHGPCGKSNCGDLCEPCTENCAMICQHRQCGALCMDHCAEPSCSKTCNKPTSCRHKCMSLCGEACVCYTCEKDKFSLIDTNTNKKPQWYIAHEKQERAKKFEVGKDTILMKIPKCKHIFTLTQLDRYVEALDPTNTSFIRCPTCSTPVQGISRYEAINKRQAEMRENKKEDMIKNAKLTKSKLRKLTESKLCVLHFCVVDEGEYLSSKPDLIDSNHAHALSMQMRFAYALLTVFNIHKNYNNEIEFKIRKWKYMVSSIQQSMTLQLQTEMTMEIYRLLLCEQITYVNKTLKNMGITLEDGVKSSLKGILKDLSKQQKLTSIDKNRIQSALDSMFQVLYRQAISDEWSVEAKNFKDRIDFAATILDQPQTEDLITIIQQSDHHDMNAHSTRLPEVSSDTDETEDY</sequence>
<gene>
    <name evidence="2" type="primary">ORF130895</name>
</gene>
<evidence type="ECO:0000256" key="1">
    <source>
        <dbReference type="SAM" id="MobiDB-lite"/>
    </source>
</evidence>
<dbReference type="AlphaFoldDB" id="A0A0B7AQQ5"/>
<evidence type="ECO:0000313" key="2">
    <source>
        <dbReference type="EMBL" id="CEK82326.1"/>
    </source>
</evidence>